<organism evidence="2 3">
    <name type="scientific">Dacryopinax primogenitus (strain DJM 731)</name>
    <name type="common">Brown rot fungus</name>
    <dbReference type="NCBI Taxonomy" id="1858805"/>
    <lineage>
        <taxon>Eukaryota</taxon>
        <taxon>Fungi</taxon>
        <taxon>Dikarya</taxon>
        <taxon>Basidiomycota</taxon>
        <taxon>Agaricomycotina</taxon>
        <taxon>Dacrymycetes</taxon>
        <taxon>Dacrymycetales</taxon>
        <taxon>Dacrymycetaceae</taxon>
        <taxon>Dacryopinax</taxon>
    </lineage>
</organism>
<accession>M5GCS3</accession>
<evidence type="ECO:0000313" key="3">
    <source>
        <dbReference type="Proteomes" id="UP000030653"/>
    </source>
</evidence>
<name>M5GCS3_DACPD</name>
<protein>
    <submittedName>
        <fullName evidence="2">Uncharacterized protein</fullName>
    </submittedName>
</protein>
<dbReference type="RefSeq" id="XP_040628840.1">
    <property type="nucleotide sequence ID" value="XM_040772764.1"/>
</dbReference>
<dbReference type="Proteomes" id="UP000030653">
    <property type="component" value="Unassembled WGS sequence"/>
</dbReference>
<dbReference type="HOGENOM" id="CLU_2922583_0_0_1"/>
<dbReference type="GeneID" id="63687826"/>
<keyword evidence="3" id="KW-1185">Reference proteome</keyword>
<feature type="region of interest" description="Disordered" evidence="1">
    <location>
        <begin position="36"/>
        <end position="61"/>
    </location>
</feature>
<dbReference type="AlphaFoldDB" id="M5GCS3"/>
<gene>
    <name evidence="2" type="ORF">DACRYDRAFT_22374</name>
</gene>
<proteinExistence type="predicted"/>
<sequence length="61" mass="6503">MPQKVSGKYALDLEGIPSRLAESVVDELQELLRTGARPVGQAEHGRHTDQAGPALGRLGLL</sequence>
<evidence type="ECO:0000256" key="1">
    <source>
        <dbReference type="SAM" id="MobiDB-lite"/>
    </source>
</evidence>
<evidence type="ECO:0000313" key="2">
    <source>
        <dbReference type="EMBL" id="EJU01943.1"/>
    </source>
</evidence>
<dbReference type="EMBL" id="JH795863">
    <property type="protein sequence ID" value="EJU01943.1"/>
    <property type="molecule type" value="Genomic_DNA"/>
</dbReference>
<reference evidence="2 3" key="1">
    <citation type="journal article" date="2012" name="Science">
        <title>The Paleozoic origin of enzymatic lignin decomposition reconstructed from 31 fungal genomes.</title>
        <authorList>
            <person name="Floudas D."/>
            <person name="Binder M."/>
            <person name="Riley R."/>
            <person name="Barry K."/>
            <person name="Blanchette R.A."/>
            <person name="Henrissat B."/>
            <person name="Martinez A.T."/>
            <person name="Otillar R."/>
            <person name="Spatafora J.W."/>
            <person name="Yadav J.S."/>
            <person name="Aerts A."/>
            <person name="Benoit I."/>
            <person name="Boyd A."/>
            <person name="Carlson A."/>
            <person name="Copeland A."/>
            <person name="Coutinho P.M."/>
            <person name="de Vries R.P."/>
            <person name="Ferreira P."/>
            <person name="Findley K."/>
            <person name="Foster B."/>
            <person name="Gaskell J."/>
            <person name="Glotzer D."/>
            <person name="Gorecki P."/>
            <person name="Heitman J."/>
            <person name="Hesse C."/>
            <person name="Hori C."/>
            <person name="Igarashi K."/>
            <person name="Jurgens J.A."/>
            <person name="Kallen N."/>
            <person name="Kersten P."/>
            <person name="Kohler A."/>
            <person name="Kuees U."/>
            <person name="Kumar T.K.A."/>
            <person name="Kuo A."/>
            <person name="LaButti K."/>
            <person name="Larrondo L.F."/>
            <person name="Lindquist E."/>
            <person name="Ling A."/>
            <person name="Lombard V."/>
            <person name="Lucas S."/>
            <person name="Lundell T."/>
            <person name="Martin R."/>
            <person name="McLaughlin D.J."/>
            <person name="Morgenstern I."/>
            <person name="Morin E."/>
            <person name="Murat C."/>
            <person name="Nagy L.G."/>
            <person name="Nolan M."/>
            <person name="Ohm R.A."/>
            <person name="Patyshakuliyeva A."/>
            <person name="Rokas A."/>
            <person name="Ruiz-Duenas F.J."/>
            <person name="Sabat G."/>
            <person name="Salamov A."/>
            <person name="Samejima M."/>
            <person name="Schmutz J."/>
            <person name="Slot J.C."/>
            <person name="St John F."/>
            <person name="Stenlid J."/>
            <person name="Sun H."/>
            <person name="Sun S."/>
            <person name="Syed K."/>
            <person name="Tsang A."/>
            <person name="Wiebenga A."/>
            <person name="Young D."/>
            <person name="Pisabarro A."/>
            <person name="Eastwood D.C."/>
            <person name="Martin F."/>
            <person name="Cullen D."/>
            <person name="Grigoriev I.V."/>
            <person name="Hibbett D.S."/>
        </authorList>
    </citation>
    <scope>NUCLEOTIDE SEQUENCE [LARGE SCALE GENOMIC DNA]</scope>
    <source>
        <strain evidence="2 3">DJM-731 SS1</strain>
    </source>
</reference>